<evidence type="ECO:0000313" key="2">
    <source>
        <dbReference type="EMBL" id="KAK2104177.1"/>
    </source>
</evidence>
<name>A0ABQ9V483_SAGOE</name>
<evidence type="ECO:0000313" key="3">
    <source>
        <dbReference type="Proteomes" id="UP001266305"/>
    </source>
</evidence>
<protein>
    <submittedName>
        <fullName evidence="2">Uncharacterized protein</fullName>
    </submittedName>
</protein>
<proteinExistence type="predicted"/>
<reference evidence="2 3" key="1">
    <citation type="submission" date="2023-05" db="EMBL/GenBank/DDBJ databases">
        <title>B98-5 Cell Line De Novo Hybrid Assembly: An Optical Mapping Approach.</title>
        <authorList>
            <person name="Kananen K."/>
            <person name="Auerbach J.A."/>
            <person name="Kautto E."/>
            <person name="Blachly J.S."/>
        </authorList>
    </citation>
    <scope>NUCLEOTIDE SEQUENCE [LARGE SCALE GENOMIC DNA]</scope>
    <source>
        <strain evidence="2">B95-8</strain>
        <tissue evidence="2">Cell line</tissue>
    </source>
</reference>
<gene>
    <name evidence="2" type="ORF">P7K49_018033</name>
</gene>
<keyword evidence="3" id="KW-1185">Reference proteome</keyword>
<comment type="caution">
    <text evidence="2">The sequence shown here is derived from an EMBL/GenBank/DDBJ whole genome shotgun (WGS) entry which is preliminary data.</text>
</comment>
<accession>A0ABQ9V483</accession>
<feature type="compositionally biased region" description="Polar residues" evidence="1">
    <location>
        <begin position="45"/>
        <end position="54"/>
    </location>
</feature>
<feature type="region of interest" description="Disordered" evidence="1">
    <location>
        <begin position="80"/>
        <end position="105"/>
    </location>
</feature>
<organism evidence="2 3">
    <name type="scientific">Saguinus oedipus</name>
    <name type="common">Cotton-top tamarin</name>
    <name type="synonym">Oedipomidas oedipus</name>
    <dbReference type="NCBI Taxonomy" id="9490"/>
    <lineage>
        <taxon>Eukaryota</taxon>
        <taxon>Metazoa</taxon>
        <taxon>Chordata</taxon>
        <taxon>Craniata</taxon>
        <taxon>Vertebrata</taxon>
        <taxon>Euteleostomi</taxon>
        <taxon>Mammalia</taxon>
        <taxon>Eutheria</taxon>
        <taxon>Euarchontoglires</taxon>
        <taxon>Primates</taxon>
        <taxon>Haplorrhini</taxon>
        <taxon>Platyrrhini</taxon>
        <taxon>Cebidae</taxon>
        <taxon>Callitrichinae</taxon>
        <taxon>Saguinus</taxon>
    </lineage>
</organism>
<evidence type="ECO:0000256" key="1">
    <source>
        <dbReference type="SAM" id="MobiDB-lite"/>
    </source>
</evidence>
<dbReference type="EMBL" id="JASSZA010000008">
    <property type="protein sequence ID" value="KAK2104177.1"/>
    <property type="molecule type" value="Genomic_DNA"/>
</dbReference>
<sequence length="105" mass="10902">MKAAQPLSSAVKDQAAFNIGLPGCQGLTKSGPWDMAPSKPEPQGKAQQSQPTNAYSQLPTLIGVGSAAAAWRGTALTVMEDSGQTAENHPEIAADNFMSSEHHPS</sequence>
<dbReference type="Proteomes" id="UP001266305">
    <property type="component" value="Unassembled WGS sequence"/>
</dbReference>
<feature type="non-terminal residue" evidence="2">
    <location>
        <position position="105"/>
    </location>
</feature>
<feature type="region of interest" description="Disordered" evidence="1">
    <location>
        <begin position="21"/>
        <end position="54"/>
    </location>
</feature>